<reference evidence="3 4" key="1">
    <citation type="journal article" date="2007" name="Proc. Natl. Acad. Sci. U.S.A.">
        <title>The tiny eukaryote Ostreococcus provides genomic insights into the paradox of plankton speciation.</title>
        <authorList>
            <person name="Palenik B."/>
            <person name="Grimwood J."/>
            <person name="Aerts A."/>
            <person name="Rouze P."/>
            <person name="Salamov A."/>
            <person name="Putnam N."/>
            <person name="Dupont C."/>
            <person name="Jorgensen R."/>
            <person name="Derelle E."/>
            <person name="Rombauts S."/>
            <person name="Zhou K."/>
            <person name="Otillar R."/>
            <person name="Merchant S.S."/>
            <person name="Podell S."/>
            <person name="Gaasterland T."/>
            <person name="Napoli C."/>
            <person name="Gendler K."/>
            <person name="Manuell A."/>
            <person name="Tai V."/>
            <person name="Vallon O."/>
            <person name="Piganeau G."/>
            <person name="Jancek S."/>
            <person name="Heijde M."/>
            <person name="Jabbari K."/>
            <person name="Bowler C."/>
            <person name="Lohr M."/>
            <person name="Robbens S."/>
            <person name="Werner G."/>
            <person name="Dubchak I."/>
            <person name="Pazour G.J."/>
            <person name="Ren Q."/>
            <person name="Paulsen I."/>
            <person name="Delwiche C."/>
            <person name="Schmutz J."/>
            <person name="Rokhsar D."/>
            <person name="Van de Peer Y."/>
            <person name="Moreau H."/>
            <person name="Grigoriev I.V."/>
        </authorList>
    </citation>
    <scope>NUCLEOTIDE SEQUENCE [LARGE SCALE GENOMIC DNA]</scope>
    <source>
        <strain evidence="3 4">CCE9901</strain>
    </source>
</reference>
<dbReference type="SUPFAM" id="SSF53335">
    <property type="entry name" value="S-adenosyl-L-methionine-dependent methyltransferases"/>
    <property type="match status" value="1"/>
</dbReference>
<accession>A4SA63</accession>
<name>A4SA63_OSTLU</name>
<dbReference type="KEGG" id="olu:OSTLU_28443"/>
<evidence type="ECO:0000313" key="4">
    <source>
        <dbReference type="Proteomes" id="UP000001568"/>
    </source>
</evidence>
<dbReference type="eggNOG" id="ENOG502S88X">
    <property type="taxonomic scope" value="Eukaryota"/>
</dbReference>
<dbReference type="InterPro" id="IPR029063">
    <property type="entry name" value="SAM-dependent_MTases_sf"/>
</dbReference>
<dbReference type="Pfam" id="PF13649">
    <property type="entry name" value="Methyltransf_25"/>
    <property type="match status" value="1"/>
</dbReference>
<dbReference type="GeneID" id="5006381"/>
<keyword evidence="4" id="KW-1185">Reference proteome</keyword>
<evidence type="ECO:0000256" key="1">
    <source>
        <dbReference type="SAM" id="Phobius"/>
    </source>
</evidence>
<proteinExistence type="predicted"/>
<evidence type="ECO:0000313" key="3">
    <source>
        <dbReference type="EMBL" id="ABP00609.1"/>
    </source>
</evidence>
<keyword evidence="1" id="KW-0812">Transmembrane</keyword>
<dbReference type="InterPro" id="IPR041698">
    <property type="entry name" value="Methyltransf_25"/>
</dbReference>
<dbReference type="OrthoDB" id="9991036at2759"/>
<dbReference type="EMBL" id="CP000598">
    <property type="protein sequence ID" value="ABP00609.1"/>
    <property type="molecule type" value="Genomic_DNA"/>
</dbReference>
<dbReference type="Proteomes" id="UP000001568">
    <property type="component" value="Chromosome 18"/>
</dbReference>
<dbReference type="Gramene" id="ABP00609">
    <property type="protein sequence ID" value="ABP00609"/>
    <property type="gene ID" value="OSTLU_28443"/>
</dbReference>
<protein>
    <recommendedName>
        <fullName evidence="2">Methyltransferase domain-containing protein</fullName>
    </recommendedName>
</protein>
<gene>
    <name evidence="3" type="ORF">OSTLU_28443</name>
</gene>
<organism evidence="3 4">
    <name type="scientific">Ostreococcus lucimarinus (strain CCE9901)</name>
    <dbReference type="NCBI Taxonomy" id="436017"/>
    <lineage>
        <taxon>Eukaryota</taxon>
        <taxon>Viridiplantae</taxon>
        <taxon>Chlorophyta</taxon>
        <taxon>Mamiellophyceae</taxon>
        <taxon>Mamiellales</taxon>
        <taxon>Bathycoccaceae</taxon>
        <taxon>Ostreococcus</taxon>
    </lineage>
</organism>
<dbReference type="HOGENOM" id="CLU_730340_0_0_1"/>
<feature type="domain" description="Methyltransferase" evidence="2">
    <location>
        <begin position="201"/>
        <end position="288"/>
    </location>
</feature>
<sequence length="379" mass="42447">MRNKRRTRRLRITVISITLASSMSFIMYRSLSSSSSSLKTHRDDVSPLERSIADVVRDLKATRERVLRDVLATAVSTDTTDAREVENSSPIADALDQAKRIIENFDRAGRSNAREDEAESLETLRSVVESVSDVQRLAANPNSPVVRRAKKRSELFNRIHDANLWGSAESRSGGGSTKATTSTAARCIGEWIRKYDIKTFLDLPCGDANWQAGIPGIENVRYTGMDISVGALETAKTRMSEVQTDIDDFRTHDIVALPMRQRYDAIMHRDVVQHLSYEEALRGLSNFAKSGSTYFIVSTHPKSTERGVESDVGVARDIGYTYQNNMQSEPFNFPPPLEMCDNYANNDASKIAIWRIADLPNFERKLAHISTHESGARKI</sequence>
<evidence type="ECO:0000259" key="2">
    <source>
        <dbReference type="Pfam" id="PF13649"/>
    </source>
</evidence>
<dbReference type="RefSeq" id="XP_001422292.1">
    <property type="nucleotide sequence ID" value="XM_001422255.1"/>
</dbReference>
<keyword evidence="1" id="KW-0472">Membrane</keyword>
<dbReference type="CDD" id="cd02440">
    <property type="entry name" value="AdoMet_MTases"/>
    <property type="match status" value="1"/>
</dbReference>
<dbReference type="AlphaFoldDB" id="A4SA63"/>
<dbReference type="Gene3D" id="3.40.50.150">
    <property type="entry name" value="Vaccinia Virus protein VP39"/>
    <property type="match status" value="1"/>
</dbReference>
<feature type="transmembrane region" description="Helical" evidence="1">
    <location>
        <begin position="12"/>
        <end position="31"/>
    </location>
</feature>
<keyword evidence="1" id="KW-1133">Transmembrane helix</keyword>